<keyword evidence="7" id="KW-0966">Cell projection</keyword>
<protein>
    <recommendedName>
        <fullName evidence="2 4">Flagellin</fullName>
    </recommendedName>
</protein>
<comment type="function">
    <text evidence="4">Flagellin is the subunit protein which polymerizes to form the filaments of bacterial flagella.</text>
</comment>
<organism evidence="7 8">
    <name type="scientific">Lysinimonas soli</name>
    <dbReference type="NCBI Taxonomy" id="1074233"/>
    <lineage>
        <taxon>Bacteria</taxon>
        <taxon>Bacillati</taxon>
        <taxon>Actinomycetota</taxon>
        <taxon>Actinomycetes</taxon>
        <taxon>Micrococcales</taxon>
        <taxon>Microbacteriaceae</taxon>
        <taxon>Lysinimonas</taxon>
    </lineage>
</organism>
<dbReference type="RefSeq" id="WP_386740063.1">
    <property type="nucleotide sequence ID" value="NZ_JBHSMG010000002.1"/>
</dbReference>
<evidence type="ECO:0000259" key="6">
    <source>
        <dbReference type="Pfam" id="PF00700"/>
    </source>
</evidence>
<keyword evidence="3 4" id="KW-0975">Bacterial flagellum</keyword>
<dbReference type="SUPFAM" id="SSF64518">
    <property type="entry name" value="Phase 1 flagellin"/>
    <property type="match status" value="1"/>
</dbReference>
<dbReference type="InterPro" id="IPR046358">
    <property type="entry name" value="Flagellin_C"/>
</dbReference>
<evidence type="ECO:0000256" key="2">
    <source>
        <dbReference type="ARBA" id="ARBA00020110"/>
    </source>
</evidence>
<comment type="similarity">
    <text evidence="1 4">Belongs to the bacterial flagellin family.</text>
</comment>
<dbReference type="Pfam" id="PF00700">
    <property type="entry name" value="Flagellin_C"/>
    <property type="match status" value="1"/>
</dbReference>
<dbReference type="EMBL" id="JBHSMG010000002">
    <property type="protein sequence ID" value="MFC5502368.1"/>
    <property type="molecule type" value="Genomic_DNA"/>
</dbReference>
<dbReference type="InterPro" id="IPR001492">
    <property type="entry name" value="Flagellin"/>
</dbReference>
<evidence type="ECO:0000256" key="4">
    <source>
        <dbReference type="RuleBase" id="RU362073"/>
    </source>
</evidence>
<comment type="caution">
    <text evidence="7">The sequence shown here is derived from an EMBL/GenBank/DDBJ whole genome shotgun (WGS) entry which is preliminary data.</text>
</comment>
<evidence type="ECO:0000259" key="5">
    <source>
        <dbReference type="Pfam" id="PF00669"/>
    </source>
</evidence>
<name>A0ABW0NQZ8_9MICO</name>
<dbReference type="PANTHER" id="PTHR42792">
    <property type="entry name" value="FLAGELLIN"/>
    <property type="match status" value="1"/>
</dbReference>
<sequence length="280" mass="28208">MALSITNNIAALNAYQNLTDVQDKLTSSIAKLSSGKAITSAGDNAAGLAISTGLTSQVNGLNVAATNAQSGLDVVQTASGALTQVTSMLQRLRDLAVQAANDSNSVASRADIATEATQITNELTRISTATNYNGSKLLDGSATALNFQVGANAGADNTITVNLTAANVGAVATALTTGAGALDFTSNATAQASITSIDTQLSTVSTAQATLGAVQNRFTDAIASVNVAAQNLNSASSQITSTDMAKQMVIFTGEQVQSQAATAILAQANQLPQGILKLLQ</sequence>
<evidence type="ECO:0000256" key="1">
    <source>
        <dbReference type="ARBA" id="ARBA00005709"/>
    </source>
</evidence>
<reference evidence="8" key="1">
    <citation type="journal article" date="2019" name="Int. J. Syst. Evol. Microbiol.">
        <title>The Global Catalogue of Microorganisms (GCM) 10K type strain sequencing project: providing services to taxonomists for standard genome sequencing and annotation.</title>
        <authorList>
            <consortium name="The Broad Institute Genomics Platform"/>
            <consortium name="The Broad Institute Genome Sequencing Center for Infectious Disease"/>
            <person name="Wu L."/>
            <person name="Ma J."/>
        </authorList>
    </citation>
    <scope>NUCLEOTIDE SEQUENCE [LARGE SCALE GENOMIC DNA]</scope>
    <source>
        <strain evidence="8">CGMCC 4.6997</strain>
    </source>
</reference>
<dbReference type="Proteomes" id="UP001596039">
    <property type="component" value="Unassembled WGS sequence"/>
</dbReference>
<dbReference type="Gene3D" id="1.20.1330.10">
    <property type="entry name" value="f41 fragment of flagellin, N-terminal domain"/>
    <property type="match status" value="1"/>
</dbReference>
<dbReference type="PRINTS" id="PR00207">
    <property type="entry name" value="FLAGELLIN"/>
</dbReference>
<dbReference type="Pfam" id="PF00669">
    <property type="entry name" value="Flagellin_N"/>
    <property type="match status" value="1"/>
</dbReference>
<feature type="domain" description="Flagellin C-terminal" evidence="6">
    <location>
        <begin position="195"/>
        <end position="279"/>
    </location>
</feature>
<accession>A0ABW0NQZ8</accession>
<dbReference type="InterPro" id="IPR042187">
    <property type="entry name" value="Flagellin_C_sub2"/>
</dbReference>
<keyword evidence="7" id="KW-0969">Cilium</keyword>
<keyword evidence="7" id="KW-0282">Flagellum</keyword>
<dbReference type="PANTHER" id="PTHR42792:SF2">
    <property type="entry name" value="FLAGELLIN"/>
    <property type="match status" value="1"/>
</dbReference>
<gene>
    <name evidence="7" type="ORF">ACFPJ4_08970</name>
</gene>
<keyword evidence="4" id="KW-0964">Secreted</keyword>
<dbReference type="InterPro" id="IPR001029">
    <property type="entry name" value="Flagellin_N"/>
</dbReference>
<evidence type="ECO:0000313" key="7">
    <source>
        <dbReference type="EMBL" id="MFC5502368.1"/>
    </source>
</evidence>
<proteinExistence type="inferred from homology"/>
<comment type="subcellular location">
    <subcellularLocation>
        <location evidence="4">Secreted</location>
    </subcellularLocation>
    <subcellularLocation>
        <location evidence="4">Bacterial flagellum</location>
    </subcellularLocation>
</comment>
<dbReference type="Gene3D" id="6.10.10.10">
    <property type="entry name" value="Flagellar export chaperone, C-terminal domain"/>
    <property type="match status" value="1"/>
</dbReference>
<keyword evidence="8" id="KW-1185">Reference proteome</keyword>
<evidence type="ECO:0000313" key="8">
    <source>
        <dbReference type="Proteomes" id="UP001596039"/>
    </source>
</evidence>
<evidence type="ECO:0000256" key="3">
    <source>
        <dbReference type="ARBA" id="ARBA00023143"/>
    </source>
</evidence>
<feature type="domain" description="Flagellin N-terminal" evidence="5">
    <location>
        <begin position="5"/>
        <end position="143"/>
    </location>
</feature>